<evidence type="ECO:0000313" key="2">
    <source>
        <dbReference type="Proteomes" id="UP001206236"/>
    </source>
</evidence>
<evidence type="ECO:0000313" key="1">
    <source>
        <dbReference type="EMBL" id="MCQ5151683.1"/>
    </source>
</evidence>
<name>A0AAW5KIA6_9FIRM</name>
<comment type="caution">
    <text evidence="1">The sequence shown here is derived from an EMBL/GenBank/DDBJ whole genome shotgun (WGS) entry which is preliminary data.</text>
</comment>
<protein>
    <submittedName>
        <fullName evidence="1">Uncharacterized protein</fullName>
    </submittedName>
</protein>
<reference evidence="1" key="1">
    <citation type="submission" date="2022-06" db="EMBL/GenBank/DDBJ databases">
        <title>Isolation of gut microbiota from human fecal samples.</title>
        <authorList>
            <person name="Pamer E.G."/>
            <person name="Barat B."/>
            <person name="Waligurski E."/>
            <person name="Medina S."/>
            <person name="Paddock L."/>
            <person name="Mostad J."/>
        </authorList>
    </citation>
    <scope>NUCLEOTIDE SEQUENCE</scope>
    <source>
        <strain evidence="1">DFI.5.57</strain>
    </source>
</reference>
<accession>A0AAW5KIA6</accession>
<sequence length="258" mass="29970">MKKNTKIFNTEVIERSALSDNIPPFDEQRKGTQVIMIEEGKKTVIYDDYSMYCDADARKWRVEAYNRTDGRKYDRLCMCGGVYPTRKRAIAEIDRFAYRGKNLVFFVLPIDFTYDKKAMIWQGEEQYSCDDKLVLATKKELVEESKKRMKFMTDRMVSGRINRKKLTKAEAEALAAFDEFQKYREDKCYPYAIIGGNAVLYVSPYKNDWKAERECLDMKGDGIDGCVSAFVYNSITPETSEKGDIFFKIISNTIIRVA</sequence>
<proteinExistence type="predicted"/>
<dbReference type="Proteomes" id="UP001206236">
    <property type="component" value="Unassembled WGS sequence"/>
</dbReference>
<organism evidence="1 2">
    <name type="scientific">Ruminococcus bicirculans</name>
    <name type="common">ex Wegman et al. 2014</name>
    <dbReference type="NCBI Taxonomy" id="1160721"/>
    <lineage>
        <taxon>Bacteria</taxon>
        <taxon>Bacillati</taxon>
        <taxon>Bacillota</taxon>
        <taxon>Clostridia</taxon>
        <taxon>Eubacteriales</taxon>
        <taxon>Oscillospiraceae</taxon>
        <taxon>Ruminococcus</taxon>
    </lineage>
</organism>
<dbReference type="EMBL" id="JANGCN010000001">
    <property type="protein sequence ID" value="MCQ5151683.1"/>
    <property type="molecule type" value="Genomic_DNA"/>
</dbReference>
<dbReference type="AlphaFoldDB" id="A0AAW5KIA6"/>
<dbReference type="RefSeq" id="WP_256321318.1">
    <property type="nucleotide sequence ID" value="NZ_JANGCN010000001.1"/>
</dbReference>
<gene>
    <name evidence="1" type="ORF">NE632_00045</name>
</gene>